<dbReference type="Proteomes" id="UP001626550">
    <property type="component" value="Unassembled WGS sequence"/>
</dbReference>
<comment type="caution">
    <text evidence="7">The sequence shown here is derived from an EMBL/GenBank/DDBJ whole genome shotgun (WGS) entry which is preliminary data.</text>
</comment>
<proteinExistence type="predicted"/>
<evidence type="ECO:0000256" key="4">
    <source>
        <dbReference type="ARBA" id="ARBA00023136"/>
    </source>
</evidence>
<feature type="transmembrane region" description="Helical" evidence="6">
    <location>
        <begin position="337"/>
        <end position="357"/>
    </location>
</feature>
<keyword evidence="3 6" id="KW-1133">Transmembrane helix</keyword>
<name>A0ABD2Q7G4_9PLAT</name>
<evidence type="ECO:0000256" key="6">
    <source>
        <dbReference type="SAM" id="Phobius"/>
    </source>
</evidence>
<accession>A0ABD2Q7G4</accession>
<dbReference type="GO" id="GO:0016020">
    <property type="term" value="C:membrane"/>
    <property type="evidence" value="ECO:0007669"/>
    <property type="project" value="UniProtKB-SubCell"/>
</dbReference>
<feature type="transmembrane region" description="Helical" evidence="6">
    <location>
        <begin position="401"/>
        <end position="424"/>
    </location>
</feature>
<dbReference type="AlphaFoldDB" id="A0ABD2Q7G4"/>
<dbReference type="InterPro" id="IPR050382">
    <property type="entry name" value="MFS_Na/Anion_cotransporter"/>
</dbReference>
<reference evidence="7 8" key="1">
    <citation type="submission" date="2024-11" db="EMBL/GenBank/DDBJ databases">
        <title>Adaptive evolution of stress response genes in parasites aligns with host niche diversity.</title>
        <authorList>
            <person name="Hahn C."/>
            <person name="Resl P."/>
        </authorList>
    </citation>
    <scope>NUCLEOTIDE SEQUENCE [LARGE SCALE GENOMIC DNA]</scope>
    <source>
        <strain evidence="7">EGGRZ-B1_66</strain>
        <tissue evidence="7">Body</tissue>
    </source>
</reference>
<evidence type="ECO:0000313" key="8">
    <source>
        <dbReference type="Proteomes" id="UP001626550"/>
    </source>
</evidence>
<dbReference type="PANTHER" id="PTHR11662">
    <property type="entry name" value="SOLUTE CARRIER FAMILY 17"/>
    <property type="match status" value="1"/>
</dbReference>
<dbReference type="Gene3D" id="1.20.1250.20">
    <property type="entry name" value="MFS general substrate transporter like domains"/>
    <property type="match status" value="3"/>
</dbReference>
<gene>
    <name evidence="7" type="ORF">Ciccas_006203</name>
</gene>
<feature type="transmembrane region" description="Helical" evidence="6">
    <location>
        <begin position="21"/>
        <end position="38"/>
    </location>
</feature>
<evidence type="ECO:0000256" key="1">
    <source>
        <dbReference type="ARBA" id="ARBA00004141"/>
    </source>
</evidence>
<evidence type="ECO:0000256" key="3">
    <source>
        <dbReference type="ARBA" id="ARBA00022989"/>
    </source>
</evidence>
<dbReference type="Pfam" id="PF07690">
    <property type="entry name" value="MFS_1"/>
    <property type="match status" value="1"/>
</dbReference>
<feature type="region of interest" description="Disordered" evidence="5">
    <location>
        <begin position="436"/>
        <end position="467"/>
    </location>
</feature>
<keyword evidence="2 6" id="KW-0812">Transmembrane</keyword>
<feature type="transmembrane region" description="Helical" evidence="6">
    <location>
        <begin position="149"/>
        <end position="169"/>
    </location>
</feature>
<evidence type="ECO:0000256" key="5">
    <source>
        <dbReference type="SAM" id="MobiDB-lite"/>
    </source>
</evidence>
<dbReference type="FunFam" id="1.20.1250.20:FF:000264">
    <property type="entry name" value="vesicular glutamate transporter 1"/>
    <property type="match status" value="1"/>
</dbReference>
<feature type="transmembrane region" description="Helical" evidence="6">
    <location>
        <begin position="369"/>
        <end position="389"/>
    </location>
</feature>
<feature type="transmembrane region" description="Helical" evidence="6">
    <location>
        <begin position="175"/>
        <end position="192"/>
    </location>
</feature>
<protein>
    <submittedName>
        <fullName evidence="7">Uncharacterized protein</fullName>
    </submittedName>
</protein>
<comment type="subcellular location">
    <subcellularLocation>
        <location evidence="1">Membrane</location>
        <topology evidence="1">Multi-pass membrane protein</topology>
    </subcellularLocation>
</comment>
<dbReference type="SUPFAM" id="SSF103473">
    <property type="entry name" value="MFS general substrate transporter"/>
    <property type="match status" value="1"/>
</dbReference>
<evidence type="ECO:0000256" key="2">
    <source>
        <dbReference type="ARBA" id="ARBA00022692"/>
    </source>
</evidence>
<dbReference type="EMBL" id="JBJKFK010000809">
    <property type="protein sequence ID" value="KAL3315172.1"/>
    <property type="molecule type" value="Genomic_DNA"/>
</dbReference>
<organism evidence="7 8">
    <name type="scientific">Cichlidogyrus casuarinus</name>
    <dbReference type="NCBI Taxonomy" id="1844966"/>
    <lineage>
        <taxon>Eukaryota</taxon>
        <taxon>Metazoa</taxon>
        <taxon>Spiralia</taxon>
        <taxon>Lophotrochozoa</taxon>
        <taxon>Platyhelminthes</taxon>
        <taxon>Monogenea</taxon>
        <taxon>Monopisthocotylea</taxon>
        <taxon>Dactylogyridea</taxon>
        <taxon>Ancyrocephalidae</taxon>
        <taxon>Cichlidogyrus</taxon>
    </lineage>
</organism>
<sequence>MKEAQFPEEGHKLRKLIATKRYYNAWMCCLGFMITFGLRCNPGVAHVALQELDKHHNLTHAKADDRYMPWSPGQKGVLSSSFFYGYIITQVPGGIIVSKFPANRIFGIAVGGSALLNLFLPLMYSTHTFFGVILVRIMQGLIEGSSYPACSYAGVVFGLALSSILTQHIGWQTPFYFYGILGTIWFGIWWKTSYEKPSEHPTISTDEREFIEACIGPDVHSDHKLVIPWKSIATSMPVYAIVVANFARSWSFYLFIVKTVDYFHDVHGEKISESGLLSSLPHLIMATLVPVAGNFADKIRKRHLSTTVTRKLFNCGGFGMEALFLFCLANAQTLTQANIFINLAVGFSGFAISGYNVNHLDIAPRYASVLMGLSNGFGTLSGFLCPYTAEKITASGGDKKHAWKIVFIIAGLIHTVGVTFYAIFASGEVQPWAEPPEETITWKPPPNLPSEAVNNDYGYGGTVTDPANTYQQQTSQLNDQQTQEYYAPNNQTNLGKFNS</sequence>
<feature type="transmembrane region" description="Helical" evidence="6">
    <location>
        <begin position="312"/>
        <end position="331"/>
    </location>
</feature>
<evidence type="ECO:0000313" key="7">
    <source>
        <dbReference type="EMBL" id="KAL3315172.1"/>
    </source>
</evidence>
<dbReference type="PANTHER" id="PTHR11662:SF456">
    <property type="entry name" value="VESICULAR GLUTAMATE TRANSPORTER, ISOFORM A"/>
    <property type="match status" value="1"/>
</dbReference>
<keyword evidence="4 6" id="KW-0472">Membrane</keyword>
<dbReference type="InterPro" id="IPR011701">
    <property type="entry name" value="MFS"/>
</dbReference>
<dbReference type="InterPro" id="IPR036259">
    <property type="entry name" value="MFS_trans_sf"/>
</dbReference>
<keyword evidence="8" id="KW-1185">Reference proteome</keyword>